<dbReference type="Pfam" id="PF07691">
    <property type="entry name" value="PA14"/>
    <property type="match status" value="1"/>
</dbReference>
<dbReference type="CDD" id="cd04083">
    <property type="entry name" value="CBM35_Lmo2446-like"/>
    <property type="match status" value="1"/>
</dbReference>
<dbReference type="GO" id="GO:0030246">
    <property type="term" value="F:carbohydrate binding"/>
    <property type="evidence" value="ECO:0007669"/>
    <property type="project" value="InterPro"/>
</dbReference>
<dbReference type="InterPro" id="IPR005084">
    <property type="entry name" value="CBM6"/>
</dbReference>
<evidence type="ECO:0000256" key="1">
    <source>
        <dbReference type="ARBA" id="ARBA00022729"/>
    </source>
</evidence>
<keyword evidence="6" id="KW-1185">Reference proteome</keyword>
<feature type="domain" description="CBM6" evidence="3">
    <location>
        <begin position="688"/>
        <end position="816"/>
    </location>
</feature>
<evidence type="ECO:0000259" key="2">
    <source>
        <dbReference type="PROSITE" id="PS50022"/>
    </source>
</evidence>
<evidence type="ECO:0000313" key="5">
    <source>
        <dbReference type="EMBL" id="SNT64169.1"/>
    </source>
</evidence>
<dbReference type="GO" id="GO:0016787">
    <property type="term" value="F:hydrolase activity"/>
    <property type="evidence" value="ECO:0007669"/>
    <property type="project" value="InterPro"/>
</dbReference>
<dbReference type="Gene3D" id="2.60.120.260">
    <property type="entry name" value="Galactose-binding domain-like"/>
    <property type="match status" value="2"/>
</dbReference>
<evidence type="ECO:0000313" key="6">
    <source>
        <dbReference type="Proteomes" id="UP000198362"/>
    </source>
</evidence>
<keyword evidence="1" id="KW-0732">Signal</keyword>
<dbReference type="AlphaFoldDB" id="A0A239PCN6"/>
<dbReference type="SUPFAM" id="SSF56988">
    <property type="entry name" value="Anthrax protective antigen"/>
    <property type="match status" value="1"/>
</dbReference>
<dbReference type="Pfam" id="PF06439">
    <property type="entry name" value="3keto-disac_hyd"/>
    <property type="match status" value="1"/>
</dbReference>
<dbReference type="EMBL" id="FZPH01000016">
    <property type="protein sequence ID" value="SNT64169.1"/>
    <property type="molecule type" value="Genomic_DNA"/>
</dbReference>
<name>A0A239PCN6_9ACTN</name>
<sequence>MSNNRKTLCRGSGTASEDLRRPGLRRPLSILAAAGLLFGSVLVAPVAAQAAPPPQEPGVTLRVFDVQVPLNEICDLKPSQTPNVDKLMPTINWTTTADFGGFSDNFVTQVIGNINIATAGSYTFRLTSDDGSRLLIDNTVVIDHDGLHSAQPPKEGTISLTTGYHSLRIDHFERSVDQQITLDWRTPGSSTFVLVPNSVLSTDAGVVRVTAPGRKECEGVTDSPGDGLPLTSVNPNYTLTNLRPTGFEPQVSAMDWLPDGRMAITTWGGTDNVLGEVYLLSNVQTATQPSQVTYQRIATGLREPMGIKYVDGKLYVSEKHRLVELNDTNGDWVTDNYRQVATWPWGGNFHEFAFGLLYQAPYFYLNLSISINYGGATTNPQPAANRGSTIRVDKNTGAVHYVAGGLRTPDGIGWGPEGGIFVTDNQGDWLPSSKLVHIKQDRFFNLYMNPPGPFQSQPVTQPVLWMPQNEIANSPSTPVMIPSGTYAGQMLIGDVTYGGLQRAYLEKINGEYQGALFRHTQGLEMGVLRTSIGPNGAIYVGGLGADGNWGQAGKLKYGLQKLTPNGGNVFDMLAVRAISGGFEVEYTQPLSAATIAGLATKYQVKQWRYVPTQNYGGPKVDEQTLSVTSATASADGRKVTLKINGLQAGRVVHLRSPRSFTATNGQELWSTEAWYTLNSLIGGPQQPGVLEAESAALSGGAVVMNDHLNYTGSGFVAGYGTQGATTTFTVSAASTGSYDVNLRYSNGPNGGTGTKTVSLYVNGTKLRQTQLPFTNNWDTWATKTEAVTLNAGTNTISYRYDAGDIGNVNLDNISVTGGPAAVNLALNKPATSDSSCNANEGSAKAVNGSTTGGNTDKWCSLGSTKWMQVDLGAATTVSRVVLKHAATGGENASWNTRDFNLQVSTNGTSWSTVATVTANTAATTTHNFTAVQARYVRLNVQTPASDGNGAARIYEFEVYGSGGSGPTRTVLFDGTAASMTANWAHTNGSNPTWTITGGGMQVNGGDIRTRQSYGDYKLHVEFWLPLYGPEVTGQARANSGVYQQDRYELQVLDSYGDTSLGNDEAASIYQKKAADVNAATAPETWQTYEVTFRAARFNGTTKTEDARMTVVWNGVTVHNNVAVNGPTGGGAAEANTFGPIRLQDHTNPVRYRNIWIEPA</sequence>
<dbReference type="InterPro" id="IPR011658">
    <property type="entry name" value="PA14_dom"/>
</dbReference>
<dbReference type="PROSITE" id="PS50022">
    <property type="entry name" value="FA58C_3"/>
    <property type="match status" value="1"/>
</dbReference>
<feature type="domain" description="F5/8 type C" evidence="2">
    <location>
        <begin position="808"/>
        <end position="961"/>
    </location>
</feature>
<dbReference type="RefSeq" id="WP_089254312.1">
    <property type="nucleotide sequence ID" value="NZ_FZPH01000016.1"/>
</dbReference>
<dbReference type="OrthoDB" id="176168at2"/>
<dbReference type="SMART" id="SM00606">
    <property type="entry name" value="CBD_IV"/>
    <property type="match status" value="1"/>
</dbReference>
<proteinExistence type="predicted"/>
<dbReference type="PROSITE" id="PS51175">
    <property type="entry name" value="CBM6"/>
    <property type="match status" value="1"/>
</dbReference>
<dbReference type="Gene3D" id="2.60.120.560">
    <property type="entry name" value="Exo-inulinase, domain 1"/>
    <property type="match status" value="1"/>
</dbReference>
<accession>A0A239PCN6</accession>
<dbReference type="Pfam" id="PF03422">
    <property type="entry name" value="CBM_6"/>
    <property type="match status" value="1"/>
</dbReference>
<dbReference type="PANTHER" id="PTHR33546">
    <property type="entry name" value="LARGE, MULTIFUNCTIONAL SECRETED PROTEIN-RELATED"/>
    <property type="match status" value="1"/>
</dbReference>
<evidence type="ECO:0000259" key="4">
    <source>
        <dbReference type="PROSITE" id="PS51820"/>
    </source>
</evidence>
<protein>
    <submittedName>
        <fullName evidence="5">Carbohydrate binding module (Family 35)</fullName>
    </submittedName>
</protein>
<dbReference type="InterPro" id="IPR006584">
    <property type="entry name" value="Cellulose-bd_IV"/>
</dbReference>
<dbReference type="InterPro" id="IPR008979">
    <property type="entry name" value="Galactose-bd-like_sf"/>
</dbReference>
<reference evidence="5 6" key="1">
    <citation type="submission" date="2017-06" db="EMBL/GenBank/DDBJ databases">
        <authorList>
            <person name="Kim H.J."/>
            <person name="Triplett B.A."/>
        </authorList>
    </citation>
    <scope>NUCLEOTIDE SEQUENCE [LARGE SCALE GENOMIC DNA]</scope>
    <source>
        <strain evidence="5 6">CGMCC 4.5593</strain>
    </source>
</reference>
<dbReference type="InterPro" id="IPR000421">
    <property type="entry name" value="FA58C"/>
</dbReference>
<dbReference type="InterPro" id="IPR010496">
    <property type="entry name" value="AL/BT2_dom"/>
</dbReference>
<dbReference type="PANTHER" id="PTHR33546:SF1">
    <property type="entry name" value="LARGE, MULTIFUNCTIONAL SECRETED PROTEIN"/>
    <property type="match status" value="1"/>
</dbReference>
<dbReference type="Pfam" id="PF22633">
    <property type="entry name" value="F5_F8_type_C_2"/>
    <property type="match status" value="1"/>
</dbReference>
<dbReference type="SMART" id="SM00758">
    <property type="entry name" value="PA14"/>
    <property type="match status" value="1"/>
</dbReference>
<gene>
    <name evidence="5" type="ORF">SAMN05421812_116128</name>
</gene>
<dbReference type="Gene3D" id="3.90.182.10">
    <property type="entry name" value="Toxin - Anthrax Protective Antigen,domain 1"/>
    <property type="match status" value="1"/>
</dbReference>
<dbReference type="Proteomes" id="UP000198362">
    <property type="component" value="Unassembled WGS sequence"/>
</dbReference>
<dbReference type="SUPFAM" id="SSF49785">
    <property type="entry name" value="Galactose-binding domain-like"/>
    <property type="match status" value="2"/>
</dbReference>
<dbReference type="SUPFAM" id="SSF63825">
    <property type="entry name" value="YWTD domain"/>
    <property type="match status" value="1"/>
</dbReference>
<feature type="domain" description="PA14" evidence="4">
    <location>
        <begin position="54"/>
        <end position="199"/>
    </location>
</feature>
<dbReference type="InterPro" id="IPR037524">
    <property type="entry name" value="PA14/GLEYA"/>
</dbReference>
<organism evidence="5 6">
    <name type="scientific">Asanoa hainanensis</name>
    <dbReference type="NCBI Taxonomy" id="560556"/>
    <lineage>
        <taxon>Bacteria</taxon>
        <taxon>Bacillati</taxon>
        <taxon>Actinomycetota</taxon>
        <taxon>Actinomycetes</taxon>
        <taxon>Micromonosporales</taxon>
        <taxon>Micromonosporaceae</taxon>
        <taxon>Asanoa</taxon>
    </lineage>
</organism>
<evidence type="ECO:0000259" key="3">
    <source>
        <dbReference type="PROSITE" id="PS51175"/>
    </source>
</evidence>
<dbReference type="PROSITE" id="PS51820">
    <property type="entry name" value="PA14"/>
    <property type="match status" value="1"/>
</dbReference>